<name>A0AAV2SG11_MEGNR</name>
<evidence type="ECO:0000313" key="4">
    <source>
        <dbReference type="Proteomes" id="UP001497623"/>
    </source>
</evidence>
<dbReference type="InterPro" id="IPR036047">
    <property type="entry name" value="F-box-like_dom_sf"/>
</dbReference>
<dbReference type="SMART" id="SM00367">
    <property type="entry name" value="LRR_CC"/>
    <property type="match status" value="11"/>
</dbReference>
<gene>
    <name evidence="3" type="ORF">MNOR_LOCUS35624</name>
</gene>
<dbReference type="EMBL" id="CAXKWB010060226">
    <property type="protein sequence ID" value="CAL4182764.1"/>
    <property type="molecule type" value="Genomic_DNA"/>
</dbReference>
<dbReference type="SUPFAM" id="SSF81383">
    <property type="entry name" value="F-box domain"/>
    <property type="match status" value="1"/>
</dbReference>
<dbReference type="Proteomes" id="UP001497623">
    <property type="component" value="Unassembled WGS sequence"/>
</dbReference>
<dbReference type="SMART" id="SM00368">
    <property type="entry name" value="LRR_RI"/>
    <property type="match status" value="4"/>
</dbReference>
<proteinExistence type="predicted"/>
<dbReference type="InterPro" id="IPR047932">
    <property type="entry name" value="FBXL14_F-box"/>
</dbReference>
<dbReference type="Pfam" id="PF13516">
    <property type="entry name" value="LRR_6"/>
    <property type="match status" value="2"/>
</dbReference>
<dbReference type="GO" id="GO:0019005">
    <property type="term" value="C:SCF ubiquitin ligase complex"/>
    <property type="evidence" value="ECO:0007669"/>
    <property type="project" value="TreeGrafter"/>
</dbReference>
<dbReference type="Gene3D" id="3.80.10.10">
    <property type="entry name" value="Ribonuclease Inhibitor"/>
    <property type="match status" value="2"/>
</dbReference>
<organism evidence="3 4">
    <name type="scientific">Meganyctiphanes norvegica</name>
    <name type="common">Northern krill</name>
    <name type="synonym">Thysanopoda norvegica</name>
    <dbReference type="NCBI Taxonomy" id="48144"/>
    <lineage>
        <taxon>Eukaryota</taxon>
        <taxon>Metazoa</taxon>
        <taxon>Ecdysozoa</taxon>
        <taxon>Arthropoda</taxon>
        <taxon>Crustacea</taxon>
        <taxon>Multicrustacea</taxon>
        <taxon>Malacostraca</taxon>
        <taxon>Eumalacostraca</taxon>
        <taxon>Eucarida</taxon>
        <taxon>Euphausiacea</taxon>
        <taxon>Euphausiidae</taxon>
        <taxon>Meganyctiphanes</taxon>
    </lineage>
</organism>
<dbReference type="SUPFAM" id="SSF52047">
    <property type="entry name" value="RNI-like"/>
    <property type="match status" value="1"/>
</dbReference>
<dbReference type="Pfam" id="PF12937">
    <property type="entry name" value="F-box-like"/>
    <property type="match status" value="1"/>
</dbReference>
<reference evidence="3 4" key="1">
    <citation type="submission" date="2024-05" db="EMBL/GenBank/DDBJ databases">
        <authorList>
            <person name="Wallberg A."/>
        </authorList>
    </citation>
    <scope>NUCLEOTIDE SEQUENCE [LARGE SCALE GENOMIC DNA]</scope>
</reference>
<dbReference type="CDD" id="cd22125">
    <property type="entry name" value="F-box_FBXL14"/>
    <property type="match status" value="1"/>
</dbReference>
<dbReference type="Gene3D" id="1.20.1280.50">
    <property type="match status" value="1"/>
</dbReference>
<feature type="domain" description="F-box" evidence="2">
    <location>
        <begin position="230"/>
        <end position="276"/>
    </location>
</feature>
<keyword evidence="1" id="KW-0833">Ubl conjugation pathway</keyword>
<dbReference type="InterPro" id="IPR001810">
    <property type="entry name" value="F-box_dom"/>
</dbReference>
<feature type="non-terminal residue" evidence="3">
    <location>
        <position position="624"/>
    </location>
</feature>
<keyword evidence="4" id="KW-1185">Reference proteome</keyword>
<dbReference type="InterPro" id="IPR001611">
    <property type="entry name" value="Leu-rich_rpt"/>
</dbReference>
<comment type="caution">
    <text evidence="3">The sequence shown here is derived from an EMBL/GenBank/DDBJ whole genome shotgun (WGS) entry which is preliminary data.</text>
</comment>
<dbReference type="FunFam" id="1.20.1280.50:FF:000059">
    <property type="entry name" value="Partner of Paired"/>
    <property type="match status" value="1"/>
</dbReference>
<dbReference type="InterPro" id="IPR032675">
    <property type="entry name" value="LRR_dom_sf"/>
</dbReference>
<dbReference type="InterPro" id="IPR006553">
    <property type="entry name" value="Leu-rich_rpt_Cys-con_subtyp"/>
</dbReference>
<evidence type="ECO:0000259" key="2">
    <source>
        <dbReference type="PROSITE" id="PS50181"/>
    </source>
</evidence>
<dbReference type="AlphaFoldDB" id="A0AAV2SG11"/>
<dbReference type="GO" id="GO:0031146">
    <property type="term" value="P:SCF-dependent proteasomal ubiquitin-dependent protein catabolic process"/>
    <property type="evidence" value="ECO:0007669"/>
    <property type="project" value="TreeGrafter"/>
</dbReference>
<dbReference type="PANTHER" id="PTHR13318">
    <property type="entry name" value="PARTNER OF PAIRED, ISOFORM B-RELATED"/>
    <property type="match status" value="1"/>
</dbReference>
<dbReference type="PROSITE" id="PS50181">
    <property type="entry name" value="FBOX"/>
    <property type="match status" value="1"/>
</dbReference>
<protein>
    <recommendedName>
        <fullName evidence="2">F-box domain-containing protein</fullName>
    </recommendedName>
</protein>
<dbReference type="InterPro" id="IPR057207">
    <property type="entry name" value="FBXL15_LRR"/>
</dbReference>
<sequence>MPPAEVSSHKIAANIRRDLPAGHVLRSSCEILSVVQEHRRVPQQKTVNLVNIRFPQDVPTQVSPSTRLDGHPPRLGLWNYDADVMQQRHDIKKSDMFQVNTLETFLGGTRCQKKNSNKTKNGQPVLGEALGRQNNFSLSVGPAKYLLLASKANKKESPAKTTMNQVALFLPVPSDLARVAVVLQPLKCFATNRIQMWESRDPSGPSNSYGDLRLAVKMEDCVADTLCPQSAHITCLYPEILALIFSYLDVKEKGRVAQVCGNWRDAVYHKSVWRGVEAKLHLRRANPSLFPSLVRRGIRRVQVLSLRRSLRDVISGVTNLNSLNLSGCYNVTDIGLTHAFVTECPSLTSLNLSLCKQISDSSLGRIAQQLRNLEVLELGGCSYITNTGLLLVAWGLKKLKKLNLRSCCLVSNQGIAYLAGQHQEAADGTTALEHLGLQDCQKLSDEALRHVAQGLPNLKSINLSFCASITDSGLKYLARMTSLREINLRSCDNISDIGIAYLAEGGSRITALDVSFCDKIGDQSMVHISQGLFTLKSLSCSACQISDEGIHRIARTLHELHTLNIGQCVRVTDKGLQLISEHLTNLYCIDLYGCNRITTVGLERIMQLPRLSVLNLGLWHKQRR</sequence>
<accession>A0AAV2SG11</accession>
<evidence type="ECO:0000313" key="3">
    <source>
        <dbReference type="EMBL" id="CAL4182764.1"/>
    </source>
</evidence>
<evidence type="ECO:0000256" key="1">
    <source>
        <dbReference type="ARBA" id="ARBA00022786"/>
    </source>
</evidence>
<dbReference type="FunFam" id="3.80.10.10:FF:000051">
    <property type="entry name" value="F-box and leucine-rich repeat protein 14"/>
    <property type="match status" value="1"/>
</dbReference>
<dbReference type="Pfam" id="PF25372">
    <property type="entry name" value="DUF7885"/>
    <property type="match status" value="1"/>
</dbReference>